<dbReference type="RefSeq" id="WP_083029041.1">
    <property type="nucleotide sequence ID" value="NZ_AP022618.1"/>
</dbReference>
<dbReference type="InterPro" id="IPR024516">
    <property type="entry name" value="Mce_C"/>
</dbReference>
<evidence type="ECO:0000313" key="4">
    <source>
        <dbReference type="Proteomes" id="UP000192801"/>
    </source>
</evidence>
<sequence length="346" mass="36734">MFTKRASTKRRTPLESYNKVWLGAIGLAIIGVLVAAVVLTSALDIGKRAYSAHFAQAAQIASGNKVTVAGIQVGEVTGVKLAGDHVIVRFSVDKNLTLGVDTRAAIKLTTILGARYLELSPAGAGEIAGDTIELTHTQVPYDLQNTLAGATDTLGPVDADRIAESVRVLSGSMQGLPDALPKSLENLDSLAGLVQSRRDQLGTLLTNVNTVVSVLHGQQADLGALVLQGNQILGEATSRQDSVRRLFAGISLLVDRAQTILADEPELDALLKNMSEFATMIADHDSLLRDLLQTAPITIRNLTNATGNGNSVDLNLPAGILVDSWMCAISGRARQFNLVEYFKDCK</sequence>
<dbReference type="InterPro" id="IPR005693">
    <property type="entry name" value="Mce"/>
</dbReference>
<accession>A0A1X0DNA0</accession>
<organism evidence="3 4">
    <name type="scientific">Mycolicibacterium insubricum</name>
    <dbReference type="NCBI Taxonomy" id="444597"/>
    <lineage>
        <taxon>Bacteria</taxon>
        <taxon>Bacillati</taxon>
        <taxon>Actinomycetota</taxon>
        <taxon>Actinomycetes</taxon>
        <taxon>Mycobacteriales</taxon>
        <taxon>Mycobacteriaceae</taxon>
        <taxon>Mycolicibacterium</taxon>
    </lineage>
</organism>
<dbReference type="InterPro" id="IPR003399">
    <property type="entry name" value="Mce/MlaD"/>
</dbReference>
<dbReference type="PANTHER" id="PTHR33371:SF18">
    <property type="entry name" value="MCE-FAMILY PROTEIN MCE3C"/>
    <property type="match status" value="1"/>
</dbReference>
<proteinExistence type="predicted"/>
<evidence type="ECO:0000313" key="3">
    <source>
        <dbReference type="EMBL" id="ORA73866.1"/>
    </source>
</evidence>
<dbReference type="PANTHER" id="PTHR33371">
    <property type="entry name" value="INTERMEMBRANE PHOSPHOLIPID TRANSPORT SYSTEM BINDING PROTEIN MLAD-RELATED"/>
    <property type="match status" value="1"/>
</dbReference>
<dbReference type="Pfam" id="PF02470">
    <property type="entry name" value="MlaD"/>
    <property type="match status" value="1"/>
</dbReference>
<dbReference type="InterPro" id="IPR052336">
    <property type="entry name" value="MlaD_Phospholipid_Transporter"/>
</dbReference>
<dbReference type="GO" id="GO:0005576">
    <property type="term" value="C:extracellular region"/>
    <property type="evidence" value="ECO:0007669"/>
    <property type="project" value="TreeGrafter"/>
</dbReference>
<evidence type="ECO:0000259" key="2">
    <source>
        <dbReference type="Pfam" id="PF11887"/>
    </source>
</evidence>
<dbReference type="STRING" id="444597.BST26_01480"/>
<dbReference type="Proteomes" id="UP000192801">
    <property type="component" value="Unassembled WGS sequence"/>
</dbReference>
<dbReference type="NCBIfam" id="TIGR00996">
    <property type="entry name" value="Mtu_fam_mce"/>
    <property type="match status" value="1"/>
</dbReference>
<dbReference type="OrthoDB" id="3456055at2"/>
<gene>
    <name evidence="3" type="ORF">BST26_01480</name>
</gene>
<dbReference type="AlphaFoldDB" id="A0A1X0DNA0"/>
<keyword evidence="4" id="KW-1185">Reference proteome</keyword>
<name>A0A1X0DNA0_9MYCO</name>
<feature type="domain" description="Mce/MlaD" evidence="1">
    <location>
        <begin position="48"/>
        <end position="121"/>
    </location>
</feature>
<dbReference type="EMBL" id="MVHS01000002">
    <property type="protein sequence ID" value="ORA73866.1"/>
    <property type="molecule type" value="Genomic_DNA"/>
</dbReference>
<comment type="caution">
    <text evidence="3">The sequence shown here is derived from an EMBL/GenBank/DDBJ whole genome shotgun (WGS) entry which is preliminary data.</text>
</comment>
<feature type="domain" description="Mammalian cell entry C-terminal" evidence="2">
    <location>
        <begin position="128"/>
        <end position="313"/>
    </location>
</feature>
<protein>
    <submittedName>
        <fullName evidence="3">Mammalian cell entry protein</fullName>
    </submittedName>
</protein>
<dbReference type="Pfam" id="PF11887">
    <property type="entry name" value="Mce4_CUP1"/>
    <property type="match status" value="1"/>
</dbReference>
<evidence type="ECO:0000259" key="1">
    <source>
        <dbReference type="Pfam" id="PF02470"/>
    </source>
</evidence>
<reference evidence="3 4" key="1">
    <citation type="submission" date="2016-12" db="EMBL/GenBank/DDBJ databases">
        <title>The new phylogeny of genus Mycobacterium.</title>
        <authorList>
            <person name="Tortoli E."/>
            <person name="Trovato A."/>
            <person name="Cirillo D.M."/>
        </authorList>
    </citation>
    <scope>NUCLEOTIDE SEQUENCE [LARGE SCALE GENOMIC DNA]</scope>
    <source>
        <strain evidence="3 4">DSM 45130</strain>
    </source>
</reference>